<accession>A0ABS3R7A4</accession>
<reference evidence="1 2" key="1">
    <citation type="submission" date="2021-03" db="EMBL/GenBank/DDBJ databases">
        <authorList>
            <person name="Kanchanasin P."/>
            <person name="Saeng-In P."/>
            <person name="Phongsopitanun W."/>
            <person name="Yuki M."/>
            <person name="Kudo T."/>
            <person name="Ohkuma M."/>
            <person name="Tanasupawat S."/>
        </authorList>
    </citation>
    <scope>NUCLEOTIDE SEQUENCE [LARGE SCALE GENOMIC DNA]</scope>
    <source>
        <strain evidence="1 2">L46</strain>
    </source>
</reference>
<proteinExistence type="predicted"/>
<dbReference type="RefSeq" id="WP_344408855.1">
    <property type="nucleotide sequence ID" value="NZ_BAAAGM010000098.1"/>
</dbReference>
<evidence type="ECO:0000313" key="2">
    <source>
        <dbReference type="Proteomes" id="UP000666915"/>
    </source>
</evidence>
<comment type="caution">
    <text evidence="1">The sequence shown here is derived from an EMBL/GenBank/DDBJ whole genome shotgun (WGS) entry which is preliminary data.</text>
</comment>
<keyword evidence="2" id="KW-1185">Reference proteome</keyword>
<organism evidence="1 2">
    <name type="scientific">Actinomadura nitritigenes</name>
    <dbReference type="NCBI Taxonomy" id="134602"/>
    <lineage>
        <taxon>Bacteria</taxon>
        <taxon>Bacillati</taxon>
        <taxon>Actinomycetota</taxon>
        <taxon>Actinomycetes</taxon>
        <taxon>Streptosporangiales</taxon>
        <taxon>Thermomonosporaceae</taxon>
        <taxon>Actinomadura</taxon>
    </lineage>
</organism>
<dbReference type="Proteomes" id="UP000666915">
    <property type="component" value="Unassembled WGS sequence"/>
</dbReference>
<sequence>MARSNMPAASGTTLMVFIDQTPVAALGEVRPHGSQIHLADFRALGVSLWGRMRLPHEVTSVDRVNDRLGAQ</sequence>
<dbReference type="EMBL" id="JAGEOK010000022">
    <property type="protein sequence ID" value="MBO2441947.1"/>
    <property type="molecule type" value="Genomic_DNA"/>
</dbReference>
<protein>
    <submittedName>
        <fullName evidence="1">Uncharacterized protein</fullName>
    </submittedName>
</protein>
<gene>
    <name evidence="1" type="ORF">J4557_30930</name>
</gene>
<name>A0ABS3R7A4_9ACTN</name>
<evidence type="ECO:0000313" key="1">
    <source>
        <dbReference type="EMBL" id="MBO2441947.1"/>
    </source>
</evidence>